<evidence type="ECO:0000313" key="2">
    <source>
        <dbReference type="EMBL" id="ODQ48512.1"/>
    </source>
</evidence>
<dbReference type="GO" id="GO:0030479">
    <property type="term" value="C:actin cortical patch"/>
    <property type="evidence" value="ECO:0007669"/>
    <property type="project" value="TreeGrafter"/>
</dbReference>
<evidence type="ECO:0000313" key="3">
    <source>
        <dbReference type="Proteomes" id="UP000094455"/>
    </source>
</evidence>
<dbReference type="Proteomes" id="UP000094455">
    <property type="component" value="Unassembled WGS sequence"/>
</dbReference>
<dbReference type="OrthoDB" id="445362at2759"/>
<dbReference type="GO" id="GO:0051666">
    <property type="term" value="P:actin cortical patch localization"/>
    <property type="evidence" value="ECO:0007669"/>
    <property type="project" value="TreeGrafter"/>
</dbReference>
<keyword evidence="3" id="KW-1185">Reference proteome</keyword>
<dbReference type="STRING" id="763406.A0A1E3NR07"/>
<proteinExistence type="predicted"/>
<dbReference type="GO" id="GO:0006897">
    <property type="term" value="P:endocytosis"/>
    <property type="evidence" value="ECO:0007669"/>
    <property type="project" value="TreeGrafter"/>
</dbReference>
<name>A0A1E3NR07_9ASCO</name>
<dbReference type="AlphaFoldDB" id="A0A1E3NR07"/>
<dbReference type="RefSeq" id="XP_019019625.1">
    <property type="nucleotide sequence ID" value="XM_019163569.1"/>
</dbReference>
<organism evidence="2 3">
    <name type="scientific">Pichia membranifaciens NRRL Y-2026</name>
    <dbReference type="NCBI Taxonomy" id="763406"/>
    <lineage>
        <taxon>Eukaryota</taxon>
        <taxon>Fungi</taxon>
        <taxon>Dikarya</taxon>
        <taxon>Ascomycota</taxon>
        <taxon>Saccharomycotina</taxon>
        <taxon>Pichiomycetes</taxon>
        <taxon>Pichiales</taxon>
        <taxon>Pichiaceae</taxon>
        <taxon>Pichia</taxon>
    </lineage>
</organism>
<gene>
    <name evidence="2" type="ORF">PICMEDRAFT_70142</name>
</gene>
<dbReference type="PANTHER" id="PTHR13357">
    <property type="entry name" value="SH3 ADAPTER PROTEIN SPIN90 NCK INTERACTING PROTEIN WITH SH3 DOMAIN"/>
    <property type="match status" value="1"/>
</dbReference>
<dbReference type="GO" id="GO:0071933">
    <property type="term" value="F:Arp2/3 complex binding"/>
    <property type="evidence" value="ECO:0007669"/>
    <property type="project" value="TreeGrafter"/>
</dbReference>
<dbReference type="InterPro" id="IPR018556">
    <property type="entry name" value="SPIN90/Ldb17_LRD"/>
</dbReference>
<feature type="domain" description="SPIN90/Ldb17 leucine-rich" evidence="1">
    <location>
        <begin position="285"/>
        <end position="424"/>
    </location>
</feature>
<evidence type="ECO:0000259" key="1">
    <source>
        <dbReference type="Pfam" id="PF09431"/>
    </source>
</evidence>
<dbReference type="PANTHER" id="PTHR13357:SF1">
    <property type="entry name" value="NCK-INTERACTING PROTEIN WITH SH3 DOMAIN"/>
    <property type="match status" value="1"/>
</dbReference>
<dbReference type="Pfam" id="PF09431">
    <property type="entry name" value="SPIN90_LRD"/>
    <property type="match status" value="1"/>
</dbReference>
<accession>A0A1E3NR07</accession>
<protein>
    <recommendedName>
        <fullName evidence="1">SPIN90/Ldb17 leucine-rich domain-containing protein</fullName>
    </recommendedName>
</protein>
<dbReference type="EMBL" id="KV454001">
    <property type="protein sequence ID" value="ODQ48512.1"/>
    <property type="molecule type" value="Genomic_DNA"/>
</dbReference>
<dbReference type="GeneID" id="30180256"/>
<reference evidence="2 3" key="1">
    <citation type="journal article" date="2016" name="Proc. Natl. Acad. Sci. U.S.A.">
        <title>Comparative genomics of biotechnologically important yeasts.</title>
        <authorList>
            <person name="Riley R."/>
            <person name="Haridas S."/>
            <person name="Wolfe K.H."/>
            <person name="Lopes M.R."/>
            <person name="Hittinger C.T."/>
            <person name="Goeker M."/>
            <person name="Salamov A.A."/>
            <person name="Wisecaver J.H."/>
            <person name="Long T.M."/>
            <person name="Calvey C.H."/>
            <person name="Aerts A.L."/>
            <person name="Barry K.W."/>
            <person name="Choi C."/>
            <person name="Clum A."/>
            <person name="Coughlan A.Y."/>
            <person name="Deshpande S."/>
            <person name="Douglass A.P."/>
            <person name="Hanson S.J."/>
            <person name="Klenk H.-P."/>
            <person name="LaButti K.M."/>
            <person name="Lapidus A."/>
            <person name="Lindquist E.A."/>
            <person name="Lipzen A.M."/>
            <person name="Meier-Kolthoff J.P."/>
            <person name="Ohm R.A."/>
            <person name="Otillar R.P."/>
            <person name="Pangilinan J.L."/>
            <person name="Peng Y."/>
            <person name="Rokas A."/>
            <person name="Rosa C.A."/>
            <person name="Scheuner C."/>
            <person name="Sibirny A.A."/>
            <person name="Slot J.C."/>
            <person name="Stielow J.B."/>
            <person name="Sun H."/>
            <person name="Kurtzman C.P."/>
            <person name="Blackwell M."/>
            <person name="Grigoriev I.V."/>
            <person name="Jeffries T.W."/>
        </authorList>
    </citation>
    <scope>NUCLEOTIDE SEQUENCE [LARGE SCALE GENOMIC DNA]</scope>
    <source>
        <strain evidence="2 3">NRRL Y-2026</strain>
    </source>
</reference>
<dbReference type="InterPro" id="IPR030125">
    <property type="entry name" value="SPIN90/Ldb17"/>
</dbReference>
<dbReference type="GO" id="GO:0000147">
    <property type="term" value="P:actin cortical patch assembly"/>
    <property type="evidence" value="ECO:0007669"/>
    <property type="project" value="TreeGrafter"/>
</dbReference>
<sequence>MSSKDSIELQLEGDDITPEKFWELTDDLLYTKVFYDTDTKLYFTKHFKNKYIEKTITDDTSSDDHKEQKEDKFDNDGTNSENYNLEICTEDEINTLLVSFITLVAKYCNTLIAQVGEDTFFDAVAEYLMNFKYYQTHVEFCIRKMLSLLIYSVDLNLHNLNLNVNALDDTVKDEVNDAIDTNEKFIKIIGWIFYKHYVHYKKELLETLKEYSGFTTLCKVLKNYIAISEAVQDGTDMFGNSYKNYMSLMFELCKNYNFSDELKVFQQSDIISLFHNLKVQARDEDEVNFLKFRLLLVLNEQYMFQCGLKVKYEENTNLIVEAMIEKVQYFQVFNEILILNFNREMDRVDQILMLKFLYTVFSNPATNSMVYLNDLKVIVDIIIRQLFNLQIGKAEYLVNIYLRVLYCILTETDLKNNSYKRDELVEVLKYTHSSDDASDKTKILAKRCIDCRFFQSFQNSAETLPAMSKLQIQPDSDRGRYGSCPDLTTKDRIHKIGHETHILLSPAAKLLNFESHIIQQVTRSPTGHHIISPHKVAHTLHLESGKIPFLDHLNLSSSHIGGSRNADSHTNGVANNNTKGSRLAGGTIQRLIGITVKA</sequence>